<dbReference type="GO" id="GO:0003723">
    <property type="term" value="F:RNA binding"/>
    <property type="evidence" value="ECO:0007669"/>
    <property type="project" value="UniProtKB-KW"/>
</dbReference>
<comment type="similarity">
    <text evidence="2 7">Belongs to the pseudouridine synthase RluA family.</text>
</comment>
<dbReference type="SUPFAM" id="SSF55120">
    <property type="entry name" value="Pseudouridine synthase"/>
    <property type="match status" value="1"/>
</dbReference>
<evidence type="ECO:0000259" key="8">
    <source>
        <dbReference type="SMART" id="SM00363"/>
    </source>
</evidence>
<dbReference type="NCBIfam" id="TIGR00005">
    <property type="entry name" value="rluA_subfam"/>
    <property type="match status" value="1"/>
</dbReference>
<keyword evidence="4 7" id="KW-0413">Isomerase</keyword>
<dbReference type="AlphaFoldDB" id="A0A6G7B8Z7"/>
<dbReference type="SMART" id="SM00363">
    <property type="entry name" value="S4"/>
    <property type="match status" value="1"/>
</dbReference>
<dbReference type="InterPro" id="IPR006224">
    <property type="entry name" value="PsdUridine_synth_RluA-like_CS"/>
</dbReference>
<organism evidence="9 10">
    <name type="scientific">Lactobacillus iners</name>
    <dbReference type="NCBI Taxonomy" id="147802"/>
    <lineage>
        <taxon>Bacteria</taxon>
        <taxon>Bacillati</taxon>
        <taxon>Bacillota</taxon>
        <taxon>Bacilli</taxon>
        <taxon>Lactobacillales</taxon>
        <taxon>Lactobacillaceae</taxon>
        <taxon>Lactobacillus</taxon>
    </lineage>
</organism>
<evidence type="ECO:0000256" key="1">
    <source>
        <dbReference type="ARBA" id="ARBA00000073"/>
    </source>
</evidence>
<dbReference type="GO" id="GO:0120159">
    <property type="term" value="F:rRNA pseudouridine synthase activity"/>
    <property type="evidence" value="ECO:0007669"/>
    <property type="project" value="UniProtKB-ARBA"/>
</dbReference>
<dbReference type="InterPro" id="IPR020103">
    <property type="entry name" value="PsdUridine_synth_cat_dom_sf"/>
</dbReference>
<evidence type="ECO:0000256" key="3">
    <source>
        <dbReference type="ARBA" id="ARBA00022884"/>
    </source>
</evidence>
<keyword evidence="3 6" id="KW-0694">RNA-binding</keyword>
<reference evidence="9 10" key="1">
    <citation type="submission" date="2020-02" db="EMBL/GenBank/DDBJ databases">
        <title>Complete genome sequences of six Lactobacillus iners strains isolated from the human vagina.</title>
        <authorList>
            <person name="France M.T."/>
            <person name="Rutt L."/>
            <person name="Narina S."/>
            <person name="Arbaugh S."/>
            <person name="Humphrys M.S."/>
            <person name="Ma B."/>
            <person name="Hayward M.R."/>
            <person name="Relman D."/>
            <person name="Kwon D.S."/>
            <person name="Ravel J."/>
        </authorList>
    </citation>
    <scope>NUCLEOTIDE SEQUENCE [LARGE SCALE GENOMIC DNA]</scope>
    <source>
        <strain evidence="9 10">C0210C1</strain>
    </source>
</reference>
<gene>
    <name evidence="9" type="ORF">G6Z83_03610</name>
</gene>
<dbReference type="InterPro" id="IPR050188">
    <property type="entry name" value="RluA_PseudoU_synthase"/>
</dbReference>
<dbReference type="RefSeq" id="WP_164823998.1">
    <property type="nucleotide sequence ID" value="NZ_CP049228.1"/>
</dbReference>
<protein>
    <recommendedName>
        <fullName evidence="7">Pseudouridine synthase</fullName>
        <ecNumber evidence="7">5.4.99.-</ecNumber>
    </recommendedName>
</protein>
<dbReference type="PROSITE" id="PS50889">
    <property type="entry name" value="S4"/>
    <property type="match status" value="1"/>
</dbReference>
<dbReference type="InterPro" id="IPR036986">
    <property type="entry name" value="S4_RNA-bd_sf"/>
</dbReference>
<dbReference type="Proteomes" id="UP000501676">
    <property type="component" value="Chromosome"/>
</dbReference>
<evidence type="ECO:0000256" key="5">
    <source>
        <dbReference type="PIRSR" id="PIRSR606225-1"/>
    </source>
</evidence>
<dbReference type="InterPro" id="IPR006145">
    <property type="entry name" value="PsdUridine_synth_RsuA/RluA"/>
</dbReference>
<dbReference type="InterPro" id="IPR006225">
    <property type="entry name" value="PsdUridine_synth_RluC/D"/>
</dbReference>
<dbReference type="GO" id="GO:0000455">
    <property type="term" value="P:enzyme-directed rRNA pseudouridine synthesis"/>
    <property type="evidence" value="ECO:0007669"/>
    <property type="project" value="TreeGrafter"/>
</dbReference>
<feature type="domain" description="RNA-binding S4" evidence="8">
    <location>
        <begin position="18"/>
        <end position="82"/>
    </location>
</feature>
<dbReference type="CDD" id="cd02869">
    <property type="entry name" value="PseudoU_synth_RluA_like"/>
    <property type="match status" value="1"/>
</dbReference>
<evidence type="ECO:0000256" key="6">
    <source>
        <dbReference type="PROSITE-ProRule" id="PRU00182"/>
    </source>
</evidence>
<dbReference type="EC" id="5.4.99.-" evidence="7"/>
<dbReference type="SUPFAM" id="SSF55174">
    <property type="entry name" value="Alpha-L RNA-binding motif"/>
    <property type="match status" value="1"/>
</dbReference>
<evidence type="ECO:0000256" key="4">
    <source>
        <dbReference type="ARBA" id="ARBA00023235"/>
    </source>
</evidence>
<evidence type="ECO:0000256" key="7">
    <source>
        <dbReference type="RuleBase" id="RU362028"/>
    </source>
</evidence>
<dbReference type="Gene3D" id="3.30.2350.10">
    <property type="entry name" value="Pseudouridine synthase"/>
    <property type="match status" value="1"/>
</dbReference>
<dbReference type="Gene3D" id="3.10.290.10">
    <property type="entry name" value="RNA-binding S4 domain"/>
    <property type="match status" value="1"/>
</dbReference>
<dbReference type="CDD" id="cd00165">
    <property type="entry name" value="S4"/>
    <property type="match status" value="1"/>
</dbReference>
<feature type="active site" evidence="5">
    <location>
        <position position="141"/>
    </location>
</feature>
<dbReference type="InterPro" id="IPR002942">
    <property type="entry name" value="S4_RNA-bd"/>
</dbReference>
<dbReference type="PROSITE" id="PS01129">
    <property type="entry name" value="PSI_RLU"/>
    <property type="match status" value="1"/>
</dbReference>
<evidence type="ECO:0000313" key="9">
    <source>
        <dbReference type="EMBL" id="QIH23799.1"/>
    </source>
</evidence>
<proteinExistence type="inferred from homology"/>
<dbReference type="EMBL" id="CP049228">
    <property type="protein sequence ID" value="QIH23799.1"/>
    <property type="molecule type" value="Genomic_DNA"/>
</dbReference>
<evidence type="ECO:0000313" key="10">
    <source>
        <dbReference type="Proteomes" id="UP000501676"/>
    </source>
</evidence>
<sequence length="311" mass="35059">MNDNISYNLVVKSEESGVRLDKYIATHISTISRTRVQELIKQKLITTNGLQTKLSYKVNTNDKINIEIPSPQPLSLDPENLNLDIIYEDDDVIVVNKPQGMVVHPSAGHPDHTLVNGLIYHTKNLAKCDEIFRPGIVHRIDKDTSGLLMIAKNATARISLEKQLANKINKREYIAIVHDNFKHSSGVIDAPIGRNPYQRQQMAVVASGKKAITHFTVLEQFPGYSLVKCVLETGRTHQIRVHMSYIGHPIAGDPLYGPKKTLNGNGQFLHAKTLGFYHPKTNQWLEFSISEPQIFAKQLYLLRKKLTNNLV</sequence>
<accession>A0A6G7B8Z7</accession>
<comment type="catalytic activity">
    <reaction evidence="1 7">
        <text>a uridine in RNA = a pseudouridine in RNA</text>
        <dbReference type="Rhea" id="RHEA:48348"/>
        <dbReference type="Rhea" id="RHEA-COMP:12068"/>
        <dbReference type="Rhea" id="RHEA-COMP:12069"/>
        <dbReference type="ChEBI" id="CHEBI:65314"/>
        <dbReference type="ChEBI" id="CHEBI:65315"/>
    </reaction>
</comment>
<dbReference type="FunFam" id="3.30.2350.10:FF:000006">
    <property type="entry name" value="Pseudouridine synthase"/>
    <property type="match status" value="1"/>
</dbReference>
<evidence type="ECO:0000256" key="2">
    <source>
        <dbReference type="ARBA" id="ARBA00010876"/>
    </source>
</evidence>
<comment type="function">
    <text evidence="7">Responsible for synthesis of pseudouridine from uracil.</text>
</comment>
<name>A0A6G7B8Z7_9LACO</name>
<dbReference type="Pfam" id="PF00849">
    <property type="entry name" value="PseudoU_synth_2"/>
    <property type="match status" value="1"/>
</dbReference>
<dbReference type="PANTHER" id="PTHR21600">
    <property type="entry name" value="MITOCHONDRIAL RNA PSEUDOURIDINE SYNTHASE"/>
    <property type="match status" value="1"/>
</dbReference>
<dbReference type="PANTHER" id="PTHR21600:SF44">
    <property type="entry name" value="RIBOSOMAL LARGE SUBUNIT PSEUDOURIDINE SYNTHASE D"/>
    <property type="match status" value="1"/>
</dbReference>